<dbReference type="RefSeq" id="WP_131901933.1">
    <property type="nucleotide sequence ID" value="NZ_SMKU01000321.1"/>
</dbReference>
<sequence length="106" mass="11591">MIYRILIPLAGFLALLAILDQIPAKAAMAVIGPGLLLLAPLTLVRDTAFRRRALEKAPGTVVSCEEEGIDPPGWEYTLTVRFTALDGREHVITESGRPRRRPADTV</sequence>
<organism evidence="1 2">
    <name type="scientific">Actinomadura rubrisoli</name>
    <dbReference type="NCBI Taxonomy" id="2530368"/>
    <lineage>
        <taxon>Bacteria</taxon>
        <taxon>Bacillati</taxon>
        <taxon>Actinomycetota</taxon>
        <taxon>Actinomycetes</taxon>
        <taxon>Streptosporangiales</taxon>
        <taxon>Thermomonosporaceae</taxon>
        <taxon>Actinomadura</taxon>
    </lineage>
</organism>
<comment type="caution">
    <text evidence="1">The sequence shown here is derived from an EMBL/GenBank/DDBJ whole genome shotgun (WGS) entry which is preliminary data.</text>
</comment>
<accession>A0A4R5AEY7</accession>
<dbReference type="Proteomes" id="UP000294513">
    <property type="component" value="Unassembled WGS sequence"/>
</dbReference>
<dbReference type="EMBL" id="SMKU01000321">
    <property type="protein sequence ID" value="TDD69414.1"/>
    <property type="molecule type" value="Genomic_DNA"/>
</dbReference>
<evidence type="ECO:0000313" key="2">
    <source>
        <dbReference type="Proteomes" id="UP000294513"/>
    </source>
</evidence>
<protein>
    <submittedName>
        <fullName evidence="1">Uncharacterized protein</fullName>
    </submittedName>
</protein>
<keyword evidence="2" id="KW-1185">Reference proteome</keyword>
<reference evidence="1 2" key="1">
    <citation type="submission" date="2019-03" db="EMBL/GenBank/DDBJ databases">
        <title>Draft genome sequences of novel Actinobacteria.</title>
        <authorList>
            <person name="Sahin N."/>
            <person name="Ay H."/>
            <person name="Saygin H."/>
        </authorList>
    </citation>
    <scope>NUCLEOTIDE SEQUENCE [LARGE SCALE GENOMIC DNA]</scope>
    <source>
        <strain evidence="1 2">H3C3</strain>
    </source>
</reference>
<dbReference type="AlphaFoldDB" id="A0A4R5AEY7"/>
<proteinExistence type="predicted"/>
<feature type="non-terminal residue" evidence="1">
    <location>
        <position position="106"/>
    </location>
</feature>
<gene>
    <name evidence="1" type="ORF">E1298_37455</name>
</gene>
<evidence type="ECO:0000313" key="1">
    <source>
        <dbReference type="EMBL" id="TDD69414.1"/>
    </source>
</evidence>
<dbReference type="OrthoDB" id="3543324at2"/>
<name>A0A4R5AEY7_9ACTN</name>